<evidence type="ECO:0000313" key="3">
    <source>
        <dbReference type="EMBL" id="KXY43352.1"/>
    </source>
</evidence>
<comment type="similarity">
    <text evidence="1">Belongs to the thioesterase family.</text>
</comment>
<dbReference type="RefSeq" id="WP_061663200.1">
    <property type="nucleotide sequence ID" value="NZ_LOMO01000048.1"/>
</dbReference>
<dbReference type="EMBL" id="LOMO01000048">
    <property type="protein sequence ID" value="KXY43352.1"/>
    <property type="molecule type" value="Genomic_DNA"/>
</dbReference>
<dbReference type="InterPro" id="IPR029058">
    <property type="entry name" value="AB_hydrolase_fold"/>
</dbReference>
<reference evidence="3 4" key="1">
    <citation type="submission" date="2015-12" db="EMBL/GenBank/DDBJ databases">
        <title>Bacillus cereus Group isolate.</title>
        <authorList>
            <person name="Kovac J."/>
        </authorList>
    </citation>
    <scope>NUCLEOTIDE SEQUENCE [LARGE SCALE GENOMIC DNA]</scope>
    <source>
        <strain evidence="3 4">FSL K6-0073</strain>
    </source>
</reference>
<evidence type="ECO:0000259" key="2">
    <source>
        <dbReference type="Pfam" id="PF00975"/>
    </source>
</evidence>
<evidence type="ECO:0000313" key="4">
    <source>
        <dbReference type="Proteomes" id="UP000075476"/>
    </source>
</evidence>
<dbReference type="PANTHER" id="PTHR11487">
    <property type="entry name" value="THIOESTERASE"/>
    <property type="match status" value="1"/>
</dbReference>
<gene>
    <name evidence="3" type="ORF">AT268_27670</name>
</gene>
<feature type="domain" description="Thioesterase" evidence="2">
    <location>
        <begin position="5"/>
        <end position="228"/>
    </location>
</feature>
<proteinExistence type="inferred from homology"/>
<dbReference type="Proteomes" id="UP000075476">
    <property type="component" value="Unassembled WGS sequence"/>
</dbReference>
<organism evidence="3 4">
    <name type="scientific">Bacillus cereus</name>
    <dbReference type="NCBI Taxonomy" id="1396"/>
    <lineage>
        <taxon>Bacteria</taxon>
        <taxon>Bacillati</taxon>
        <taxon>Bacillota</taxon>
        <taxon>Bacilli</taxon>
        <taxon>Bacillales</taxon>
        <taxon>Bacillaceae</taxon>
        <taxon>Bacillus</taxon>
        <taxon>Bacillus cereus group</taxon>
    </lineage>
</organism>
<dbReference type="Gene3D" id="3.40.50.1820">
    <property type="entry name" value="alpha/beta hydrolase"/>
    <property type="match status" value="1"/>
</dbReference>
<dbReference type="SUPFAM" id="SSF53474">
    <property type="entry name" value="alpha/beta-Hydrolases"/>
    <property type="match status" value="1"/>
</dbReference>
<dbReference type="InterPro" id="IPR012223">
    <property type="entry name" value="TEII"/>
</dbReference>
<comment type="caution">
    <text evidence="3">The sequence shown here is derived from an EMBL/GenBank/DDBJ whole genome shotgun (WGS) entry which is preliminary data.</text>
</comment>
<dbReference type="AlphaFoldDB" id="A0A9X0SN64"/>
<name>A0A9X0SN64_BACCE</name>
<protein>
    <recommendedName>
        <fullName evidence="2">Thioesterase domain-containing protein</fullName>
    </recommendedName>
</protein>
<evidence type="ECO:0000256" key="1">
    <source>
        <dbReference type="ARBA" id="ARBA00007169"/>
    </source>
</evidence>
<sequence>MQKIRLFCLPYAGGSSYAFGKWNTHLHPSIDLVPIELPGRGRRINEPLISNYKEMVNDIFEAIKNELDDLPYILFGHSMGSLLVYELVYKILESNKKMPISIIFSGAEPPKLRKQKVISTLPDEEFIEEILAIGGTPKNIFSNKELAEIFISILRYDFQLIESSIPGDYNPLDIDVVIFYGRQDDSTSFTNLQEWKNYTTRACNIIAFEGGHFFIHDNEREVVKEINRLGTISEIYTNIKGECI</sequence>
<accession>A0A9X0SN64</accession>
<dbReference type="PANTHER" id="PTHR11487:SF0">
    <property type="entry name" value="S-ACYL FATTY ACID SYNTHASE THIOESTERASE, MEDIUM CHAIN"/>
    <property type="match status" value="1"/>
</dbReference>
<dbReference type="GO" id="GO:0008610">
    <property type="term" value="P:lipid biosynthetic process"/>
    <property type="evidence" value="ECO:0007669"/>
    <property type="project" value="TreeGrafter"/>
</dbReference>
<dbReference type="InterPro" id="IPR001031">
    <property type="entry name" value="Thioesterase"/>
</dbReference>
<dbReference type="Pfam" id="PF00975">
    <property type="entry name" value="Thioesterase"/>
    <property type="match status" value="1"/>
</dbReference>